<feature type="signal peptide" evidence="2">
    <location>
        <begin position="1"/>
        <end position="20"/>
    </location>
</feature>
<evidence type="ECO:0000256" key="1">
    <source>
        <dbReference type="ARBA" id="ARBA00006987"/>
    </source>
</evidence>
<accession>A0A1I0YCF8</accession>
<keyword evidence="2" id="KW-0732">Signal</keyword>
<keyword evidence="4" id="KW-1185">Reference proteome</keyword>
<dbReference type="Gene3D" id="3.40.190.10">
    <property type="entry name" value="Periplasmic binding protein-like II"/>
    <property type="match status" value="1"/>
</dbReference>
<evidence type="ECO:0000313" key="4">
    <source>
        <dbReference type="Proteomes" id="UP000198642"/>
    </source>
</evidence>
<dbReference type="Pfam" id="PF03401">
    <property type="entry name" value="TctC"/>
    <property type="match status" value="1"/>
</dbReference>
<proteinExistence type="inferred from homology"/>
<sequence>MKRIMRVWLICLMTVVGLSACGMDSQSDGDAQANNYPNESIQIVVPWDAGGDTDAINRLIAEELEKILDADIVVKNVAGGSGVVGAQQVLNANNDGYTLLSIHDSVAMSQLTGQSDFGYFDFEPISLMTSTYDAVATHPDSPWDSMEEVVKAAKENPGEISYAASIGSTSQLEPALIETAADIDFNIVGYDGTAKRMKAVVGNDVDLGGVSVIAGKDYLENDQMKLLGYTGEERSEVLPELPTLKEQGIDAVSATNRGLVAPRDTPDEIIQKLSDALEEVANSESFKTKMAEMGTKVNYKGTEEYAAFLEKNEEDMKNSLEKSGLLEE</sequence>
<protein>
    <submittedName>
        <fullName evidence="3">Tripartite-type tricarboxylate transporter, receptor component TctC</fullName>
    </submittedName>
</protein>
<comment type="similarity">
    <text evidence="1">Belongs to the UPF0065 (bug) family.</text>
</comment>
<reference evidence="3 4" key="1">
    <citation type="submission" date="2016-10" db="EMBL/GenBank/DDBJ databases">
        <authorList>
            <person name="de Groot N.N."/>
        </authorList>
    </citation>
    <scope>NUCLEOTIDE SEQUENCE [LARGE SCALE GENOMIC DNA]</scope>
    <source>
        <strain evidence="3 4">CGMCC 1.3702</strain>
    </source>
</reference>
<dbReference type="PROSITE" id="PS51257">
    <property type="entry name" value="PROKAR_LIPOPROTEIN"/>
    <property type="match status" value="1"/>
</dbReference>
<dbReference type="Proteomes" id="UP000198642">
    <property type="component" value="Unassembled WGS sequence"/>
</dbReference>
<dbReference type="STRING" id="237679.SAMN04488072_10748"/>
<dbReference type="InterPro" id="IPR042100">
    <property type="entry name" value="Bug_dom1"/>
</dbReference>
<dbReference type="InterPro" id="IPR005064">
    <property type="entry name" value="BUG"/>
</dbReference>
<dbReference type="AlphaFoldDB" id="A0A1I0YCF8"/>
<evidence type="ECO:0000256" key="2">
    <source>
        <dbReference type="SAM" id="SignalP"/>
    </source>
</evidence>
<dbReference type="RefSeq" id="WP_090237226.1">
    <property type="nucleotide sequence ID" value="NZ_FOJW01000007.1"/>
</dbReference>
<dbReference type="OrthoDB" id="9780943at2"/>
<dbReference type="PANTHER" id="PTHR42928">
    <property type="entry name" value="TRICARBOXYLATE-BINDING PROTEIN"/>
    <property type="match status" value="1"/>
</dbReference>
<feature type="chain" id="PRO_5039113527" evidence="2">
    <location>
        <begin position="21"/>
        <end position="328"/>
    </location>
</feature>
<organism evidence="3 4">
    <name type="scientific">Lentibacillus halodurans</name>
    <dbReference type="NCBI Taxonomy" id="237679"/>
    <lineage>
        <taxon>Bacteria</taxon>
        <taxon>Bacillati</taxon>
        <taxon>Bacillota</taxon>
        <taxon>Bacilli</taxon>
        <taxon>Bacillales</taxon>
        <taxon>Bacillaceae</taxon>
        <taxon>Lentibacillus</taxon>
    </lineage>
</organism>
<name>A0A1I0YCF8_9BACI</name>
<evidence type="ECO:0000313" key="3">
    <source>
        <dbReference type="EMBL" id="SFB10872.1"/>
    </source>
</evidence>
<keyword evidence="3" id="KW-0675">Receptor</keyword>
<dbReference type="PANTHER" id="PTHR42928:SF5">
    <property type="entry name" value="BLR1237 PROTEIN"/>
    <property type="match status" value="1"/>
</dbReference>
<dbReference type="EMBL" id="FOJW01000007">
    <property type="protein sequence ID" value="SFB10872.1"/>
    <property type="molecule type" value="Genomic_DNA"/>
</dbReference>
<dbReference type="CDD" id="cd07012">
    <property type="entry name" value="PBP2_Bug_TTT"/>
    <property type="match status" value="1"/>
</dbReference>
<gene>
    <name evidence="3" type="ORF">SAMN04488072_10748</name>
</gene>
<dbReference type="SUPFAM" id="SSF53850">
    <property type="entry name" value="Periplasmic binding protein-like II"/>
    <property type="match status" value="1"/>
</dbReference>
<dbReference type="PIRSF" id="PIRSF017082">
    <property type="entry name" value="YflP"/>
    <property type="match status" value="1"/>
</dbReference>
<dbReference type="Gene3D" id="3.40.190.150">
    <property type="entry name" value="Bordetella uptake gene, domain 1"/>
    <property type="match status" value="1"/>
</dbReference>